<accession>A0A6M3IJF8</accession>
<organism evidence="1">
    <name type="scientific">viral metagenome</name>
    <dbReference type="NCBI Taxonomy" id="1070528"/>
    <lineage>
        <taxon>unclassified sequences</taxon>
        <taxon>metagenomes</taxon>
        <taxon>organismal metagenomes</taxon>
    </lineage>
</organism>
<protein>
    <submittedName>
        <fullName evidence="1">Uncharacterized protein</fullName>
    </submittedName>
</protein>
<gene>
    <name evidence="2" type="ORF">MM415A00959_0006</name>
    <name evidence="1" type="ORF">MM415B01571_0011</name>
</gene>
<evidence type="ECO:0000313" key="1">
    <source>
        <dbReference type="EMBL" id="QJA57740.1"/>
    </source>
</evidence>
<dbReference type="EMBL" id="MT142361">
    <property type="protein sequence ID" value="QJA78965.1"/>
    <property type="molecule type" value="Genomic_DNA"/>
</dbReference>
<reference evidence="1" key="1">
    <citation type="submission" date="2020-03" db="EMBL/GenBank/DDBJ databases">
        <title>The deep terrestrial virosphere.</title>
        <authorList>
            <person name="Holmfeldt K."/>
            <person name="Nilsson E."/>
            <person name="Simone D."/>
            <person name="Lopez-Fernandez M."/>
            <person name="Wu X."/>
            <person name="de Brujin I."/>
            <person name="Lundin D."/>
            <person name="Andersson A."/>
            <person name="Bertilsson S."/>
            <person name="Dopson M."/>
        </authorList>
    </citation>
    <scope>NUCLEOTIDE SEQUENCE</scope>
    <source>
        <strain evidence="2">MM415A00959</strain>
        <strain evidence="1">MM415B01571</strain>
    </source>
</reference>
<dbReference type="AlphaFoldDB" id="A0A6M3IJF8"/>
<evidence type="ECO:0000313" key="2">
    <source>
        <dbReference type="EMBL" id="QJA78965.1"/>
    </source>
</evidence>
<proteinExistence type="predicted"/>
<name>A0A6M3IJF8_9ZZZZ</name>
<sequence>MKQYKLTKNIPGLKKGKIFEEKTVFVCTDKYGGKWDFTEEEINDNKDFFQLIN</sequence>
<dbReference type="EMBL" id="MT141289">
    <property type="protein sequence ID" value="QJA57740.1"/>
    <property type="molecule type" value="Genomic_DNA"/>
</dbReference>